<dbReference type="Gene3D" id="2.130.10.10">
    <property type="entry name" value="YVTN repeat-like/Quinoprotein amine dehydrogenase"/>
    <property type="match status" value="1"/>
</dbReference>
<evidence type="ECO:0000313" key="3">
    <source>
        <dbReference type="Proteomes" id="UP001392437"/>
    </source>
</evidence>
<comment type="caution">
    <text evidence="2">The sequence shown here is derived from an EMBL/GenBank/DDBJ whole genome shotgun (WGS) entry which is preliminary data.</text>
</comment>
<organism evidence="2 3">
    <name type="scientific">Apiospora kogelbergensis</name>
    <dbReference type="NCBI Taxonomy" id="1337665"/>
    <lineage>
        <taxon>Eukaryota</taxon>
        <taxon>Fungi</taxon>
        <taxon>Dikarya</taxon>
        <taxon>Ascomycota</taxon>
        <taxon>Pezizomycotina</taxon>
        <taxon>Sordariomycetes</taxon>
        <taxon>Xylariomycetidae</taxon>
        <taxon>Amphisphaeriales</taxon>
        <taxon>Apiosporaceae</taxon>
        <taxon>Apiospora</taxon>
    </lineage>
</organism>
<dbReference type="PANTHER" id="PTHR30344">
    <property type="entry name" value="6-PHOSPHOGLUCONOLACTONASE-RELATED"/>
    <property type="match status" value="1"/>
</dbReference>
<dbReference type="GO" id="GO:0017057">
    <property type="term" value="F:6-phosphogluconolactonase activity"/>
    <property type="evidence" value="ECO:0007669"/>
    <property type="project" value="TreeGrafter"/>
</dbReference>
<proteinExistence type="inferred from homology"/>
<dbReference type="PANTHER" id="PTHR30344:SF4">
    <property type="entry name" value="CYCLASE, PUTATIVE (AFU_ORTHOLOGUE AFUA_6G11580)-RELATED"/>
    <property type="match status" value="1"/>
</dbReference>
<accession>A0AAW0RCY9</accession>
<dbReference type="SUPFAM" id="SSF75011">
    <property type="entry name" value="3-carboxy-cis,cis-mucoante lactonizing enzyme"/>
    <property type="match status" value="1"/>
</dbReference>
<dbReference type="AlphaFoldDB" id="A0AAW0RCY9"/>
<sequence>METFLILIAFWASAITAAFHNLLVGTFATKSIYTLSFDDETYELIGLANTSTPFGSSWLTLSADKHTLYGTAWDIQPAVFVSYAVEEEGLTLTHQANIKAGGDCTGSAISVLAAVDPPYAVYGNLYYREARCGTVFSVDPETGALGGGGVEGGIVQNYTYGEAGSGSAVHGMTWSATIAGVVYSADTGGNAIWTHTRDNDTGALSLVDKLDLPEDRMGGHCGPRHLAAPRQGNYLYVVCEASSKVVQLSLNQDEFQTPNATAVAAKQWPLLPEHDNDGNPYNAADYWADEVLLSASGDWMWASNRAHDRGRQGYVSVFRMQAEDGDVTSQVFLQPTATSGGFANAIAPSPFDDRFAALTENVTGSVEIWRLADNNQSASVVAHLDIPDGEGCCANVVWYS</sequence>
<reference evidence="2 3" key="1">
    <citation type="submission" date="2023-01" db="EMBL/GenBank/DDBJ databases">
        <title>Analysis of 21 Apiospora genomes using comparative genomics revels a genus with tremendous synthesis potential of carbohydrate active enzymes and secondary metabolites.</title>
        <authorList>
            <person name="Sorensen T."/>
        </authorList>
    </citation>
    <scope>NUCLEOTIDE SEQUENCE [LARGE SCALE GENOMIC DNA]</scope>
    <source>
        <strain evidence="2 3">CBS 117206</strain>
    </source>
</reference>
<dbReference type="Proteomes" id="UP001392437">
    <property type="component" value="Unassembled WGS sequence"/>
</dbReference>
<dbReference type="InterPro" id="IPR015943">
    <property type="entry name" value="WD40/YVTN_repeat-like_dom_sf"/>
</dbReference>
<evidence type="ECO:0000313" key="2">
    <source>
        <dbReference type="EMBL" id="KAK8132673.1"/>
    </source>
</evidence>
<dbReference type="Pfam" id="PF10282">
    <property type="entry name" value="Lactonase"/>
    <property type="match status" value="1"/>
</dbReference>
<dbReference type="EMBL" id="JAQQWP010000001">
    <property type="protein sequence ID" value="KAK8132673.1"/>
    <property type="molecule type" value="Genomic_DNA"/>
</dbReference>
<dbReference type="InterPro" id="IPR050282">
    <property type="entry name" value="Cycloisomerase_2"/>
</dbReference>
<protein>
    <submittedName>
        <fullName evidence="2">Carboxy-cis-cis-muconate cyclase</fullName>
    </submittedName>
</protein>
<evidence type="ECO:0000256" key="1">
    <source>
        <dbReference type="ARBA" id="ARBA00005564"/>
    </source>
</evidence>
<name>A0AAW0RCY9_9PEZI</name>
<dbReference type="InterPro" id="IPR019405">
    <property type="entry name" value="Lactonase_7-beta_prop"/>
</dbReference>
<keyword evidence="3" id="KW-1185">Reference proteome</keyword>
<comment type="similarity">
    <text evidence="1">Belongs to the cycloisomerase 2 family.</text>
</comment>
<gene>
    <name evidence="2" type="ORF">PG999_000846</name>
</gene>